<keyword evidence="11" id="KW-0464">Manganese</keyword>
<dbReference type="InterPro" id="IPR054708">
    <property type="entry name" value="MTPAP-like_central"/>
</dbReference>
<evidence type="ECO:0000256" key="3">
    <source>
        <dbReference type="ARBA" id="ARBA00008593"/>
    </source>
</evidence>
<keyword evidence="7" id="KW-0548">Nucleotidyltransferase</keyword>
<keyword evidence="8" id="KW-0479">Metal-binding</keyword>
<keyword evidence="9" id="KW-0498">Mitosis</keyword>
<name>A0AAV5S360_MAUHU</name>
<dbReference type="Pfam" id="PF22600">
    <property type="entry name" value="MTPAP-like_central"/>
    <property type="match status" value="1"/>
</dbReference>
<proteinExistence type="inferred from homology"/>
<sequence>MGKKGQRKPFKKQVRRMRKSSFNKVQREAQVFHSEVDHFNNYESLTLDVSDSELAAESDSEFASQSSSESTVLFKDTNQKKQRTVPVAVVGSEGDSDDEDALRINGLESNSDFIAFSDSDSSSEAEDNFPSTATATDDDYTDASVSRSPSTTAVDDDNTALDKDSTARSRNSEYPWLLNHNHSTQRDVSKWLNLEIRDFIAYISPSKQEIETRNNTITKLRRAVKRLWPDSSLQVFGSYATDLYLPGSDIDCVIKSESGNLEHRSYLYELSRYLKSNRIAKQVEVIAHARVPIIKFVDVESDLHIDVSFERVNGIQVAKIIRGWLDDTPGLRELVLIVKQFLKSRRLNDVHTGGLGGMSIVCLIYSFLYLHPRLRSDEISPEDNLGVLLMDFFELYGKNFSFENVALAFHDDIPTYMPKSHWRALPPSRGSISLAIQDPLDASNNISRASYNVTGIRKAFSGAFDMLANKCYEMNEATFKDRVGKSILGRVIKYKGGARHFRDERELVKNRAIVENEAYHRKRSRTQMEDDDDDMFLGPSDDDLLTGGQNEMDMYHLSGPATKKQKKAKSKTKALPNREANAPPKPKKKASRKHTHNIDELMGISDDTEDSEPAKTAPAAKKHPLNAATVDAQTRRDYWLSKGQTLASVTIPSKKHT</sequence>
<dbReference type="GO" id="GO:0051301">
    <property type="term" value="P:cell division"/>
    <property type="evidence" value="ECO:0007669"/>
    <property type="project" value="UniProtKB-KW"/>
</dbReference>
<feature type="region of interest" description="Disordered" evidence="14">
    <location>
        <begin position="53"/>
        <end position="101"/>
    </location>
</feature>
<dbReference type="GO" id="GO:0071036">
    <property type="term" value="P:nuclear polyadenylation-dependent snoRNA catabolic process"/>
    <property type="evidence" value="ECO:0007669"/>
    <property type="project" value="UniProtKB-ARBA"/>
</dbReference>
<dbReference type="InterPro" id="IPR045862">
    <property type="entry name" value="Trf4-like"/>
</dbReference>
<dbReference type="Proteomes" id="UP001377567">
    <property type="component" value="Unassembled WGS sequence"/>
</dbReference>
<reference evidence="17 18" key="1">
    <citation type="journal article" date="2023" name="Elife">
        <title>Identification of key yeast species and microbe-microbe interactions impacting larval growth of Drosophila in the wild.</title>
        <authorList>
            <person name="Mure A."/>
            <person name="Sugiura Y."/>
            <person name="Maeda R."/>
            <person name="Honda K."/>
            <person name="Sakurai N."/>
            <person name="Takahashi Y."/>
            <person name="Watada M."/>
            <person name="Katoh T."/>
            <person name="Gotoh A."/>
            <person name="Gotoh Y."/>
            <person name="Taniguchi I."/>
            <person name="Nakamura K."/>
            <person name="Hayashi T."/>
            <person name="Katayama T."/>
            <person name="Uemura T."/>
            <person name="Hattori Y."/>
        </authorList>
    </citation>
    <scope>NUCLEOTIDE SEQUENCE [LARGE SCALE GENOMIC DNA]</scope>
    <source>
        <strain evidence="17 18">KH-74</strain>
    </source>
</reference>
<evidence type="ECO:0000256" key="7">
    <source>
        <dbReference type="ARBA" id="ARBA00022695"/>
    </source>
</evidence>
<keyword evidence="5" id="KW-0132">Cell division</keyword>
<dbReference type="GO" id="GO:0071051">
    <property type="term" value="P:poly(A)-dependent snoRNA 3'-end processing"/>
    <property type="evidence" value="ECO:0007669"/>
    <property type="project" value="UniProtKB-ARBA"/>
</dbReference>
<evidence type="ECO:0000256" key="6">
    <source>
        <dbReference type="ARBA" id="ARBA00022679"/>
    </source>
</evidence>
<dbReference type="InterPro" id="IPR043519">
    <property type="entry name" value="NT_sf"/>
</dbReference>
<feature type="compositionally biased region" description="Basic residues" evidence="14">
    <location>
        <begin position="585"/>
        <end position="595"/>
    </location>
</feature>
<dbReference type="InterPro" id="IPR002058">
    <property type="entry name" value="PAP_assoc"/>
</dbReference>
<dbReference type="FunFam" id="1.10.1410.10:FF:000003">
    <property type="entry name" value="non-canonical poly(A) RNA polymerase PAPD7"/>
    <property type="match status" value="1"/>
</dbReference>
<dbReference type="Pfam" id="PF03828">
    <property type="entry name" value="PAP_assoc"/>
    <property type="match status" value="1"/>
</dbReference>
<organism evidence="17 18">
    <name type="scientific">Maudiozyma humilis</name>
    <name type="common">Sour dough yeast</name>
    <name type="synonym">Kazachstania humilis</name>
    <dbReference type="NCBI Taxonomy" id="51915"/>
    <lineage>
        <taxon>Eukaryota</taxon>
        <taxon>Fungi</taxon>
        <taxon>Dikarya</taxon>
        <taxon>Ascomycota</taxon>
        <taxon>Saccharomycotina</taxon>
        <taxon>Saccharomycetes</taxon>
        <taxon>Saccharomycetales</taxon>
        <taxon>Saccharomycetaceae</taxon>
        <taxon>Maudiozyma</taxon>
    </lineage>
</organism>
<comment type="cofactor">
    <cofactor evidence="1">
        <name>Mn(2+)</name>
        <dbReference type="ChEBI" id="CHEBI:29035"/>
    </cofactor>
</comment>
<feature type="compositionally biased region" description="Polar residues" evidence="14">
    <location>
        <begin position="144"/>
        <end position="153"/>
    </location>
</feature>
<evidence type="ECO:0000259" key="15">
    <source>
        <dbReference type="Pfam" id="PF03828"/>
    </source>
</evidence>
<feature type="domain" description="Poly(A) RNA polymerase mitochondrial-like central palm" evidence="16">
    <location>
        <begin position="192"/>
        <end position="324"/>
    </location>
</feature>
<evidence type="ECO:0000256" key="2">
    <source>
        <dbReference type="ARBA" id="ARBA00001946"/>
    </source>
</evidence>
<evidence type="ECO:0000256" key="9">
    <source>
        <dbReference type="ARBA" id="ARBA00022776"/>
    </source>
</evidence>
<evidence type="ECO:0000256" key="10">
    <source>
        <dbReference type="ARBA" id="ARBA00022842"/>
    </source>
</evidence>
<evidence type="ECO:0000256" key="5">
    <source>
        <dbReference type="ARBA" id="ARBA00022618"/>
    </source>
</evidence>
<dbReference type="GO" id="GO:0043634">
    <property type="term" value="P:polyadenylation-dependent ncRNA catabolic process"/>
    <property type="evidence" value="ECO:0007669"/>
    <property type="project" value="TreeGrafter"/>
</dbReference>
<evidence type="ECO:0000256" key="13">
    <source>
        <dbReference type="ARBA" id="ARBA00048830"/>
    </source>
</evidence>
<dbReference type="Gene3D" id="3.30.460.10">
    <property type="entry name" value="Beta Polymerase, domain 2"/>
    <property type="match status" value="1"/>
</dbReference>
<dbReference type="GO" id="GO:1990817">
    <property type="term" value="F:poly(A) RNA polymerase activity"/>
    <property type="evidence" value="ECO:0007669"/>
    <property type="project" value="UniProtKB-EC"/>
</dbReference>
<feature type="region of interest" description="Disordered" evidence="14">
    <location>
        <begin position="115"/>
        <end position="167"/>
    </location>
</feature>
<dbReference type="PANTHER" id="PTHR23092:SF15">
    <property type="entry name" value="INACTIVE NON-CANONICAL POLY(A) RNA POLYMERASE PROTEIN TRF4-2-RELATED"/>
    <property type="match status" value="1"/>
</dbReference>
<evidence type="ECO:0000256" key="4">
    <source>
        <dbReference type="ARBA" id="ARBA00012388"/>
    </source>
</evidence>
<dbReference type="AlphaFoldDB" id="A0AAV5S360"/>
<dbReference type="Gene3D" id="1.10.1410.10">
    <property type="match status" value="1"/>
</dbReference>
<dbReference type="GO" id="GO:0005730">
    <property type="term" value="C:nucleolus"/>
    <property type="evidence" value="ECO:0007669"/>
    <property type="project" value="TreeGrafter"/>
</dbReference>
<dbReference type="GO" id="GO:0003729">
    <property type="term" value="F:mRNA binding"/>
    <property type="evidence" value="ECO:0007669"/>
    <property type="project" value="TreeGrafter"/>
</dbReference>
<accession>A0AAV5S360</accession>
<dbReference type="EMBL" id="BTGD01000011">
    <property type="protein sequence ID" value="GMM57328.1"/>
    <property type="molecule type" value="Genomic_DNA"/>
</dbReference>
<evidence type="ECO:0000259" key="16">
    <source>
        <dbReference type="Pfam" id="PF22600"/>
    </source>
</evidence>
<feature type="compositionally biased region" description="Acidic residues" evidence="14">
    <location>
        <begin position="529"/>
        <end position="544"/>
    </location>
</feature>
<feature type="compositionally biased region" description="Basic residues" evidence="14">
    <location>
        <begin position="1"/>
        <end position="21"/>
    </location>
</feature>
<dbReference type="GO" id="GO:0071037">
    <property type="term" value="P:nuclear polyadenylation-dependent snRNA catabolic process"/>
    <property type="evidence" value="ECO:0007669"/>
    <property type="project" value="UniProtKB-ARBA"/>
</dbReference>
<dbReference type="GO" id="GO:0071035">
    <property type="term" value="P:nuclear polyadenylation-dependent rRNA catabolic process"/>
    <property type="evidence" value="ECO:0007669"/>
    <property type="project" value="UniProtKB-ARBA"/>
</dbReference>
<keyword evidence="12" id="KW-0131">Cell cycle</keyword>
<comment type="similarity">
    <text evidence="3">Belongs to the DNA polymerase type-B-like family.</text>
</comment>
<dbReference type="GO" id="GO:0071042">
    <property type="term" value="P:nuclear polyadenylation-dependent mRNA catabolic process"/>
    <property type="evidence" value="ECO:0007669"/>
    <property type="project" value="UniProtKB-ARBA"/>
</dbReference>
<dbReference type="SUPFAM" id="SSF81301">
    <property type="entry name" value="Nucleotidyltransferase"/>
    <property type="match status" value="1"/>
</dbReference>
<dbReference type="GO" id="GO:0031499">
    <property type="term" value="C:TRAMP complex"/>
    <property type="evidence" value="ECO:0007669"/>
    <property type="project" value="TreeGrafter"/>
</dbReference>
<dbReference type="GO" id="GO:0071039">
    <property type="term" value="P:nuclear polyadenylation-dependent CUT catabolic process"/>
    <property type="evidence" value="ECO:0007669"/>
    <property type="project" value="UniProtKB-ARBA"/>
</dbReference>
<evidence type="ECO:0000313" key="18">
    <source>
        <dbReference type="Proteomes" id="UP001377567"/>
    </source>
</evidence>
<evidence type="ECO:0000256" key="11">
    <source>
        <dbReference type="ARBA" id="ARBA00023211"/>
    </source>
</evidence>
<feature type="region of interest" description="Disordered" evidence="14">
    <location>
        <begin position="1"/>
        <end position="23"/>
    </location>
</feature>
<feature type="compositionally biased region" description="Low complexity" evidence="14">
    <location>
        <begin position="61"/>
        <end position="70"/>
    </location>
</feature>
<comment type="cofactor">
    <cofactor evidence="2">
        <name>Mg(2+)</name>
        <dbReference type="ChEBI" id="CHEBI:18420"/>
    </cofactor>
</comment>
<dbReference type="CDD" id="cd05402">
    <property type="entry name" value="NT_PAP_TUTase"/>
    <property type="match status" value="1"/>
</dbReference>
<feature type="domain" description="PAP-associated" evidence="15">
    <location>
        <begin position="384"/>
        <end position="444"/>
    </location>
</feature>
<evidence type="ECO:0000256" key="14">
    <source>
        <dbReference type="SAM" id="MobiDB-lite"/>
    </source>
</evidence>
<protein>
    <recommendedName>
        <fullName evidence="4">polynucleotide adenylyltransferase</fullName>
        <ecNumber evidence="4">2.7.7.19</ecNumber>
    </recommendedName>
</protein>
<dbReference type="PANTHER" id="PTHR23092">
    <property type="entry name" value="POLY(A) RNA POLYMERASE"/>
    <property type="match status" value="1"/>
</dbReference>
<keyword evidence="10" id="KW-0460">Magnesium</keyword>
<keyword evidence="18" id="KW-1185">Reference proteome</keyword>
<feature type="region of interest" description="Disordered" evidence="14">
    <location>
        <begin position="520"/>
        <end position="630"/>
    </location>
</feature>
<feature type="compositionally biased region" description="Basic residues" evidence="14">
    <location>
        <begin position="563"/>
        <end position="572"/>
    </location>
</feature>
<gene>
    <name evidence="17" type="ORF">DAKH74_039440</name>
</gene>
<dbReference type="GO" id="GO:0046872">
    <property type="term" value="F:metal ion binding"/>
    <property type="evidence" value="ECO:0007669"/>
    <property type="project" value="UniProtKB-KW"/>
</dbReference>
<dbReference type="GO" id="GO:0034475">
    <property type="term" value="P:U4 snRNA 3'-end processing"/>
    <property type="evidence" value="ECO:0007669"/>
    <property type="project" value="UniProtKB-ARBA"/>
</dbReference>
<evidence type="ECO:0000256" key="8">
    <source>
        <dbReference type="ARBA" id="ARBA00022723"/>
    </source>
</evidence>
<evidence type="ECO:0000256" key="1">
    <source>
        <dbReference type="ARBA" id="ARBA00001936"/>
    </source>
</evidence>
<dbReference type="GO" id="GO:0071038">
    <property type="term" value="P:TRAMP-dependent tRNA surveillance pathway"/>
    <property type="evidence" value="ECO:0007669"/>
    <property type="project" value="UniProtKB-ARBA"/>
</dbReference>
<dbReference type="GO" id="GO:0071044">
    <property type="term" value="P:histone mRNA catabolic process"/>
    <property type="evidence" value="ECO:0007669"/>
    <property type="project" value="UniProtKB-ARBA"/>
</dbReference>
<evidence type="ECO:0000256" key="12">
    <source>
        <dbReference type="ARBA" id="ARBA00023306"/>
    </source>
</evidence>
<dbReference type="FunFam" id="3.30.460.10:FF:000006">
    <property type="entry name" value="non-canonical poly(A) RNA polymerase PAPD5"/>
    <property type="match status" value="1"/>
</dbReference>
<keyword evidence="6" id="KW-0808">Transferase</keyword>
<comment type="catalytic activity">
    <reaction evidence="13">
        <text>RNA(n) + ATP = RNA(n)-3'-adenine ribonucleotide + diphosphate</text>
        <dbReference type="Rhea" id="RHEA:11332"/>
        <dbReference type="Rhea" id="RHEA-COMP:14527"/>
        <dbReference type="Rhea" id="RHEA-COMP:17347"/>
        <dbReference type="ChEBI" id="CHEBI:30616"/>
        <dbReference type="ChEBI" id="CHEBI:33019"/>
        <dbReference type="ChEBI" id="CHEBI:140395"/>
        <dbReference type="ChEBI" id="CHEBI:173115"/>
        <dbReference type="EC" id="2.7.7.19"/>
    </reaction>
</comment>
<evidence type="ECO:0000313" key="17">
    <source>
        <dbReference type="EMBL" id="GMM57328.1"/>
    </source>
</evidence>
<dbReference type="SUPFAM" id="SSF81631">
    <property type="entry name" value="PAP/OAS1 substrate-binding domain"/>
    <property type="match status" value="1"/>
</dbReference>
<comment type="caution">
    <text evidence="17">The sequence shown here is derived from an EMBL/GenBank/DDBJ whole genome shotgun (WGS) entry which is preliminary data.</text>
</comment>
<dbReference type="EC" id="2.7.7.19" evidence="4"/>